<sequence length="100" mass="11542">MKNGLHFPNTVNDRILQGFTMFSNSFRLPFHLSVIATWRILPWVFKPQPSSSLKIRFSSTDFKVLISWMRSLTLQELITFVLPIDSTNGSIKVFSMSSMK</sequence>
<proteinExistence type="predicted"/>
<organism evidence="1">
    <name type="scientific">Arundo donax</name>
    <name type="common">Giant reed</name>
    <name type="synonym">Donax arundinaceus</name>
    <dbReference type="NCBI Taxonomy" id="35708"/>
    <lineage>
        <taxon>Eukaryota</taxon>
        <taxon>Viridiplantae</taxon>
        <taxon>Streptophyta</taxon>
        <taxon>Embryophyta</taxon>
        <taxon>Tracheophyta</taxon>
        <taxon>Spermatophyta</taxon>
        <taxon>Magnoliopsida</taxon>
        <taxon>Liliopsida</taxon>
        <taxon>Poales</taxon>
        <taxon>Poaceae</taxon>
        <taxon>PACMAD clade</taxon>
        <taxon>Arundinoideae</taxon>
        <taxon>Arundineae</taxon>
        <taxon>Arundo</taxon>
    </lineage>
</organism>
<dbReference type="AlphaFoldDB" id="A0A0A9CBI9"/>
<reference evidence="1" key="2">
    <citation type="journal article" date="2015" name="Data Brief">
        <title>Shoot transcriptome of the giant reed, Arundo donax.</title>
        <authorList>
            <person name="Barrero R.A."/>
            <person name="Guerrero F.D."/>
            <person name="Moolhuijzen P."/>
            <person name="Goolsby J.A."/>
            <person name="Tidwell J."/>
            <person name="Bellgard S.E."/>
            <person name="Bellgard M.I."/>
        </authorList>
    </citation>
    <scope>NUCLEOTIDE SEQUENCE</scope>
    <source>
        <tissue evidence="1">Shoot tissue taken approximately 20 cm above the soil surface</tissue>
    </source>
</reference>
<dbReference type="EMBL" id="GBRH01224261">
    <property type="protein sequence ID" value="JAD73634.1"/>
    <property type="molecule type" value="Transcribed_RNA"/>
</dbReference>
<accession>A0A0A9CBI9</accession>
<protein>
    <submittedName>
        <fullName evidence="1">Uncharacterized protein</fullName>
    </submittedName>
</protein>
<evidence type="ECO:0000313" key="1">
    <source>
        <dbReference type="EMBL" id="JAD73634.1"/>
    </source>
</evidence>
<name>A0A0A9CBI9_ARUDO</name>
<reference evidence="1" key="1">
    <citation type="submission" date="2014-09" db="EMBL/GenBank/DDBJ databases">
        <authorList>
            <person name="Magalhaes I.L.F."/>
            <person name="Oliveira U."/>
            <person name="Santos F.R."/>
            <person name="Vidigal T.H.D.A."/>
            <person name="Brescovit A.D."/>
            <person name="Santos A.J."/>
        </authorList>
    </citation>
    <scope>NUCLEOTIDE SEQUENCE</scope>
    <source>
        <tissue evidence="1">Shoot tissue taken approximately 20 cm above the soil surface</tissue>
    </source>
</reference>